<keyword evidence="6 10" id="KW-1133">Transmembrane helix</keyword>
<dbReference type="Proteomes" id="UP001652625">
    <property type="component" value="Chromosome 08"/>
</dbReference>
<evidence type="ECO:0000313" key="11">
    <source>
        <dbReference type="Proteomes" id="UP001652625"/>
    </source>
</evidence>
<evidence type="ECO:0000313" key="12">
    <source>
        <dbReference type="RefSeq" id="XP_065659350.1"/>
    </source>
</evidence>
<dbReference type="Gene3D" id="3.40.50.300">
    <property type="entry name" value="P-loop containing nucleotide triphosphate hydrolases"/>
    <property type="match status" value="1"/>
</dbReference>
<evidence type="ECO:0000256" key="1">
    <source>
        <dbReference type="ARBA" id="ARBA00004323"/>
    </source>
</evidence>
<keyword evidence="3" id="KW-0808">Transferase</keyword>
<evidence type="ECO:0000256" key="2">
    <source>
        <dbReference type="ARBA" id="ARBA00008124"/>
    </source>
</evidence>
<feature type="transmembrane region" description="Helical" evidence="10">
    <location>
        <begin position="27"/>
        <end position="44"/>
    </location>
</feature>
<evidence type="ECO:0000256" key="6">
    <source>
        <dbReference type="ARBA" id="ARBA00022989"/>
    </source>
</evidence>
<dbReference type="RefSeq" id="XP_065659350.1">
    <property type="nucleotide sequence ID" value="XM_065803278.1"/>
</dbReference>
<evidence type="ECO:0000256" key="7">
    <source>
        <dbReference type="ARBA" id="ARBA00023034"/>
    </source>
</evidence>
<keyword evidence="9" id="KW-0325">Glycoprotein</keyword>
<dbReference type="InterPro" id="IPR027417">
    <property type="entry name" value="P-loop_NTPase"/>
</dbReference>
<comment type="similarity">
    <text evidence="2">Belongs to the galactose-3-O-sulfotransferase family.</text>
</comment>
<reference evidence="12" key="1">
    <citation type="submission" date="2025-08" db="UniProtKB">
        <authorList>
            <consortium name="RefSeq"/>
        </authorList>
    </citation>
    <scope>IDENTIFICATION</scope>
</reference>
<evidence type="ECO:0000256" key="9">
    <source>
        <dbReference type="ARBA" id="ARBA00023180"/>
    </source>
</evidence>
<evidence type="ECO:0000256" key="4">
    <source>
        <dbReference type="ARBA" id="ARBA00022692"/>
    </source>
</evidence>
<accession>A0ABM4CCE5</accession>
<evidence type="ECO:0000256" key="10">
    <source>
        <dbReference type="SAM" id="Phobius"/>
    </source>
</evidence>
<comment type="subcellular location">
    <subcellularLocation>
        <location evidence="1">Golgi apparatus membrane</location>
        <topology evidence="1">Single-pass type II membrane protein</topology>
    </subcellularLocation>
</comment>
<organism evidence="11 12">
    <name type="scientific">Hydra vulgaris</name>
    <name type="common">Hydra</name>
    <name type="synonym">Hydra attenuata</name>
    <dbReference type="NCBI Taxonomy" id="6087"/>
    <lineage>
        <taxon>Eukaryota</taxon>
        <taxon>Metazoa</taxon>
        <taxon>Cnidaria</taxon>
        <taxon>Hydrozoa</taxon>
        <taxon>Hydroidolina</taxon>
        <taxon>Anthoathecata</taxon>
        <taxon>Aplanulata</taxon>
        <taxon>Hydridae</taxon>
        <taxon>Hydra</taxon>
    </lineage>
</organism>
<dbReference type="PANTHER" id="PTHR14647:SF85">
    <property type="entry name" value="GALACTOSYLCERAMIDE SULFOTRANSFERASE-LIKE"/>
    <property type="match status" value="1"/>
</dbReference>
<evidence type="ECO:0000256" key="3">
    <source>
        <dbReference type="ARBA" id="ARBA00022679"/>
    </source>
</evidence>
<dbReference type="SUPFAM" id="SSF52540">
    <property type="entry name" value="P-loop containing nucleoside triphosphate hydrolases"/>
    <property type="match status" value="1"/>
</dbReference>
<dbReference type="Pfam" id="PF06990">
    <property type="entry name" value="Gal-3-0_sulfotr"/>
    <property type="match status" value="1"/>
</dbReference>
<gene>
    <name evidence="12" type="primary">LOC101237265</name>
</gene>
<dbReference type="PANTHER" id="PTHR14647">
    <property type="entry name" value="GALACTOSE-3-O-SULFOTRANSFERASE"/>
    <property type="match status" value="1"/>
</dbReference>
<evidence type="ECO:0000256" key="5">
    <source>
        <dbReference type="ARBA" id="ARBA00022968"/>
    </source>
</evidence>
<keyword evidence="4 10" id="KW-0812">Transmembrane</keyword>
<keyword evidence="7" id="KW-0333">Golgi apparatus</keyword>
<keyword evidence="11" id="KW-1185">Reference proteome</keyword>
<sequence length="428" mass="50836">MFPFTRNYFRYQYQTLIKRSPWTTKRGILVLAFIWCLPICYMISKKEELTTHLIRKRFDCRYIFTAPEATTTLNTVIRKNFTIPPQNMANISKNPQRSVIFLKTHKTGSSTVTNIMQRYSKSNKLNVVLPQCEHRFCYPEKFDEKLLFLHTKDKIYNMLFNHAVFHKEKMLKIMGPGTKIITIIREPYSQFDSAVQYLNFKKFFNLSGSMPLLDEFFKIPEEPLKSFLQSVNLLEGEGSFALAKNPNAFDLGFDVWNETPEYINKVLHSISQDFHLVMIMEYMEESLVLLKNELNWELEDVVFFVHNARKFKDKNTNDINGATKKVLNWNKLDAAIYKHFNETFWVKIKTSPPEFYTDVKTLREWNLSLVNHCTLYKTTDVSNILIKKYSKKSRAYLCTDILKEDIPFTTWFKMMRQFNSRSFFSNKW</sequence>
<proteinExistence type="inferred from homology"/>
<name>A0ABM4CCE5_HYDVU</name>
<dbReference type="InterPro" id="IPR009729">
    <property type="entry name" value="Gal-3-0_sulfotransfrase"/>
</dbReference>
<protein>
    <submittedName>
        <fullName evidence="12">Galactose-3-O-sulfotransferase 3 isoform X2</fullName>
    </submittedName>
</protein>
<keyword evidence="5" id="KW-0735">Signal-anchor</keyword>
<evidence type="ECO:0000256" key="8">
    <source>
        <dbReference type="ARBA" id="ARBA00023136"/>
    </source>
</evidence>
<dbReference type="GeneID" id="101237265"/>
<keyword evidence="8 10" id="KW-0472">Membrane</keyword>